<dbReference type="InterPro" id="IPR052159">
    <property type="entry name" value="Competence_DNA_uptake"/>
</dbReference>
<feature type="transmembrane region" description="Helical" evidence="6">
    <location>
        <begin position="477"/>
        <end position="495"/>
    </location>
</feature>
<evidence type="ECO:0000256" key="6">
    <source>
        <dbReference type="SAM" id="Phobius"/>
    </source>
</evidence>
<evidence type="ECO:0000256" key="5">
    <source>
        <dbReference type="ARBA" id="ARBA00023136"/>
    </source>
</evidence>
<dbReference type="InterPro" id="IPR004477">
    <property type="entry name" value="ComEC_N"/>
</dbReference>
<dbReference type="AlphaFoldDB" id="A0A4Q4KP32"/>
<accession>A0A4Q4KP32</accession>
<evidence type="ECO:0000313" key="9">
    <source>
        <dbReference type="EMBL" id="RYM34888.1"/>
    </source>
</evidence>
<dbReference type="PANTHER" id="PTHR30619:SF1">
    <property type="entry name" value="RECOMBINATION PROTEIN 2"/>
    <property type="match status" value="1"/>
</dbReference>
<feature type="transmembrane region" description="Helical" evidence="6">
    <location>
        <begin position="381"/>
        <end position="404"/>
    </location>
</feature>
<dbReference type="NCBIfam" id="TIGR00360">
    <property type="entry name" value="ComEC_N-term"/>
    <property type="match status" value="1"/>
</dbReference>
<feature type="transmembrane region" description="Helical" evidence="6">
    <location>
        <begin position="326"/>
        <end position="346"/>
    </location>
</feature>
<evidence type="ECO:0000259" key="8">
    <source>
        <dbReference type="Pfam" id="PF13567"/>
    </source>
</evidence>
<feature type="transmembrane region" description="Helical" evidence="6">
    <location>
        <begin position="57"/>
        <end position="76"/>
    </location>
</feature>
<dbReference type="EMBL" id="SETE01000002">
    <property type="protein sequence ID" value="RYM34888.1"/>
    <property type="molecule type" value="Genomic_DNA"/>
</dbReference>
<organism evidence="9 10">
    <name type="scientific">Brumimicrobium glaciale</name>
    <dbReference type="NCBI Taxonomy" id="200475"/>
    <lineage>
        <taxon>Bacteria</taxon>
        <taxon>Pseudomonadati</taxon>
        <taxon>Bacteroidota</taxon>
        <taxon>Flavobacteriia</taxon>
        <taxon>Flavobacteriales</taxon>
        <taxon>Crocinitomicaceae</taxon>
        <taxon>Brumimicrobium</taxon>
    </lineage>
</organism>
<keyword evidence="2" id="KW-1003">Cell membrane</keyword>
<dbReference type="RefSeq" id="WP_130092896.1">
    <property type="nucleotide sequence ID" value="NZ_SETE01000002.1"/>
</dbReference>
<name>A0A4Q4KP32_9FLAO</name>
<keyword evidence="4 6" id="KW-1133">Transmembrane helix</keyword>
<feature type="transmembrane region" description="Helical" evidence="6">
    <location>
        <begin position="249"/>
        <end position="271"/>
    </location>
</feature>
<evidence type="ECO:0000256" key="4">
    <source>
        <dbReference type="ARBA" id="ARBA00022989"/>
    </source>
</evidence>
<keyword evidence="10" id="KW-1185">Reference proteome</keyword>
<evidence type="ECO:0000256" key="3">
    <source>
        <dbReference type="ARBA" id="ARBA00022692"/>
    </source>
</evidence>
<gene>
    <name evidence="9" type="ORF">ERX46_05800</name>
</gene>
<keyword evidence="3 6" id="KW-0812">Transmembrane</keyword>
<dbReference type="PANTHER" id="PTHR30619">
    <property type="entry name" value="DNA INTERNALIZATION/COMPETENCE PROTEIN COMEC/REC2"/>
    <property type="match status" value="1"/>
</dbReference>
<evidence type="ECO:0000256" key="1">
    <source>
        <dbReference type="ARBA" id="ARBA00004651"/>
    </source>
</evidence>
<feature type="transmembrane region" description="Helical" evidence="6">
    <location>
        <begin position="353"/>
        <end position="369"/>
    </location>
</feature>
<dbReference type="Pfam" id="PF13567">
    <property type="entry name" value="DUF4131"/>
    <property type="match status" value="1"/>
</dbReference>
<feature type="transmembrane region" description="Helical" evidence="6">
    <location>
        <begin position="416"/>
        <end position="438"/>
    </location>
</feature>
<comment type="caution">
    <text evidence="9">The sequence shown here is derived from an EMBL/GenBank/DDBJ whole genome shotgun (WGS) entry which is preliminary data.</text>
</comment>
<reference evidence="9 10" key="1">
    <citation type="submission" date="2019-02" db="EMBL/GenBank/DDBJ databases">
        <title>Genome sequence of the sea-ice species Brumimicrobium glaciale.</title>
        <authorList>
            <person name="Bowman J.P."/>
        </authorList>
    </citation>
    <scope>NUCLEOTIDE SEQUENCE [LARGE SCALE GENOMIC DNA]</scope>
    <source>
        <strain evidence="9 10">IC156</strain>
    </source>
</reference>
<keyword evidence="5 6" id="KW-0472">Membrane</keyword>
<feature type="transmembrane region" description="Helical" evidence="6">
    <location>
        <begin position="283"/>
        <end position="306"/>
    </location>
</feature>
<feature type="transmembrane region" description="Helical" evidence="6">
    <location>
        <begin position="29"/>
        <end position="45"/>
    </location>
</feature>
<evidence type="ECO:0000259" key="7">
    <source>
        <dbReference type="Pfam" id="PF03772"/>
    </source>
</evidence>
<evidence type="ECO:0000313" key="10">
    <source>
        <dbReference type="Proteomes" id="UP000293952"/>
    </source>
</evidence>
<dbReference type="GO" id="GO:0005886">
    <property type="term" value="C:plasma membrane"/>
    <property type="evidence" value="ECO:0007669"/>
    <property type="project" value="UniProtKB-SubCell"/>
</dbReference>
<feature type="transmembrane region" description="Helical" evidence="6">
    <location>
        <begin position="502"/>
        <end position="519"/>
    </location>
</feature>
<evidence type="ECO:0000256" key="2">
    <source>
        <dbReference type="ARBA" id="ARBA00022475"/>
    </source>
</evidence>
<proteinExistence type="predicted"/>
<protein>
    <submittedName>
        <fullName evidence="9">ComEC family competence protein</fullName>
    </submittedName>
</protein>
<dbReference type="OrthoDB" id="9761531at2"/>
<dbReference type="Pfam" id="PF03772">
    <property type="entry name" value="Competence"/>
    <property type="match status" value="1"/>
</dbReference>
<sequence length="658" mass="75085">MLKSSIFIALSAFLVGIFAGDRIDIHWVLTFTIWATLLLTLIILLRFGEQVLFFKKWISWNVIIVLFFSGMLGYQLKMPSSFEQDFNGLYLENDQLIGGIIDYQEGKGDYDKAIVSVQQIVKPHTNIYAQGQLLCYIKTSSENLSEGSVVILQPELQSIKNKNNPGEFDAEKYWKAKGIRTISFLGDENVSELGFVNSFSGFWTNSREYLINIIKEKISEENQGLVVALTLGDKSKLTIEKRNHFANAGAMHVLAVSGMHVGILLGFLQWIFFLIKPLRKRNLYLYFALILIWAFAFLTGMSASVARAVTMFSILAVGQLMGKKFFGLQAIFASALILLILNPLFLFDIGFQLSYLAVLGIAFFYRPIIDLVHFRYKIVNYFWQGTTIGIAAQIGTLPLTLYYFNQFPNYFFLTNIGLIVLAAIALISVVVLFIFHAVPYLNDLLADGVNLIYDTLTNFIKWINSLPGEVSTGFTPSVLQVTLLYLVLGFTFYFWQRRKRKAFRLGILVLFFLGLSLIANREYNKSKEELIVLNHYRKSVLFKTNRKLYFIYDDTYPTTQKSIDFLVRGYENSVGVKAQILPLNKGEELKIIDGVYFQSSEEGWLINYENKRFFLANIINSKHDYSGESIVKGAWNPYLENEKTDLNTTQKALIVKKS</sequence>
<dbReference type="Proteomes" id="UP000293952">
    <property type="component" value="Unassembled WGS sequence"/>
</dbReference>
<feature type="domain" description="DUF4131" evidence="8">
    <location>
        <begin position="32"/>
        <end position="181"/>
    </location>
</feature>
<dbReference type="InterPro" id="IPR025405">
    <property type="entry name" value="DUF4131"/>
</dbReference>
<feature type="domain" description="ComEC/Rec2-related protein" evidence="7">
    <location>
        <begin position="229"/>
        <end position="498"/>
    </location>
</feature>
<comment type="subcellular location">
    <subcellularLocation>
        <location evidence="1">Cell membrane</location>
        <topology evidence="1">Multi-pass membrane protein</topology>
    </subcellularLocation>
</comment>